<proteinExistence type="predicted"/>
<evidence type="ECO:0000313" key="1">
    <source>
        <dbReference type="EMBL" id="RHG19982.1"/>
    </source>
</evidence>
<protein>
    <submittedName>
        <fullName evidence="2">Uncharacterized protein</fullName>
    </submittedName>
</protein>
<dbReference type="AlphaFoldDB" id="A0A415HVI9"/>
<accession>A0A415HVI9</accession>
<evidence type="ECO:0000313" key="3">
    <source>
        <dbReference type="Proteomes" id="UP000284220"/>
    </source>
</evidence>
<dbReference type="EMBL" id="QROE01000001">
    <property type="protein sequence ID" value="RHK98222.1"/>
    <property type="molecule type" value="Genomic_DNA"/>
</dbReference>
<gene>
    <name evidence="2" type="ORF">DW040_02650</name>
    <name evidence="1" type="ORF">DW272_01905</name>
</gene>
<reference evidence="3 4" key="1">
    <citation type="submission" date="2018-08" db="EMBL/GenBank/DDBJ databases">
        <title>A genome reference for cultivated species of the human gut microbiota.</title>
        <authorList>
            <person name="Zou Y."/>
            <person name="Xue W."/>
            <person name="Luo G."/>
        </authorList>
    </citation>
    <scope>NUCLEOTIDE SEQUENCE [LARGE SCALE GENOMIC DNA]</scope>
    <source>
        <strain evidence="2 4">AF39-4</strain>
        <strain evidence="1 3">AM22-9LB</strain>
    </source>
</reference>
<sequence>MKVFYLAQENFGCVVYADNENDAFEKMKCQRKELLEILGLPLDITRWGIEEFTPDLYDGVLCFY</sequence>
<comment type="caution">
    <text evidence="2">The sequence shown here is derived from an EMBL/GenBank/DDBJ whole genome shotgun (WGS) entry which is preliminary data.</text>
</comment>
<dbReference type="EMBL" id="QRHZ01000001">
    <property type="protein sequence ID" value="RHG19982.1"/>
    <property type="molecule type" value="Genomic_DNA"/>
</dbReference>
<dbReference type="RefSeq" id="WP_118197304.1">
    <property type="nucleotide sequence ID" value="NZ_CABJDZ010000001.1"/>
</dbReference>
<organism evidence="2 4">
    <name type="scientific">Blautia obeum</name>
    <dbReference type="NCBI Taxonomy" id="40520"/>
    <lineage>
        <taxon>Bacteria</taxon>
        <taxon>Bacillati</taxon>
        <taxon>Bacillota</taxon>
        <taxon>Clostridia</taxon>
        <taxon>Lachnospirales</taxon>
        <taxon>Lachnospiraceae</taxon>
        <taxon>Blautia</taxon>
    </lineage>
</organism>
<evidence type="ECO:0000313" key="4">
    <source>
        <dbReference type="Proteomes" id="UP000284267"/>
    </source>
</evidence>
<evidence type="ECO:0000313" key="2">
    <source>
        <dbReference type="EMBL" id="RHK98222.1"/>
    </source>
</evidence>
<name>A0A415HVI9_9FIRM</name>
<dbReference type="Proteomes" id="UP000284267">
    <property type="component" value="Unassembled WGS sequence"/>
</dbReference>
<dbReference type="Proteomes" id="UP000284220">
    <property type="component" value="Unassembled WGS sequence"/>
</dbReference>